<name>A0A6C0ACZ1_9ZZZZ</name>
<organism evidence="1">
    <name type="scientific">viral metagenome</name>
    <dbReference type="NCBI Taxonomy" id="1070528"/>
    <lineage>
        <taxon>unclassified sequences</taxon>
        <taxon>metagenomes</taxon>
        <taxon>organismal metagenomes</taxon>
    </lineage>
</organism>
<sequence>MTRISRIIKKLEKLENPTIEDFTKIFKKHSIKSDAIEINIDKLYIAVFLSNYINDELSIYSNYLITENGASLYIYPFIKEKNYFRKFIVRTHHRSGGIESSNFDETEFLDFLKSQLKDAFDFLNKLYINKEIQFFNYKLIEENFYFMSFDKFSSLIDNIEMEKLIILSLQLGNEIVDNDSKLYAIQEVQEINGDFIKKWE</sequence>
<reference evidence="1" key="1">
    <citation type="journal article" date="2020" name="Nature">
        <title>Giant virus diversity and host interactions through global metagenomics.</title>
        <authorList>
            <person name="Schulz F."/>
            <person name="Roux S."/>
            <person name="Paez-Espino D."/>
            <person name="Jungbluth S."/>
            <person name="Walsh D.A."/>
            <person name="Denef V.J."/>
            <person name="McMahon K.D."/>
            <person name="Konstantinidis K.T."/>
            <person name="Eloe-Fadrosh E.A."/>
            <person name="Kyrpides N.C."/>
            <person name="Woyke T."/>
        </authorList>
    </citation>
    <scope>NUCLEOTIDE SEQUENCE</scope>
    <source>
        <strain evidence="1">GVMAG-S-1021933-23</strain>
    </source>
</reference>
<evidence type="ECO:0000313" key="1">
    <source>
        <dbReference type="EMBL" id="QHS77579.1"/>
    </source>
</evidence>
<dbReference type="AlphaFoldDB" id="A0A6C0ACZ1"/>
<dbReference type="EMBL" id="MN740593">
    <property type="protein sequence ID" value="QHS77579.1"/>
    <property type="molecule type" value="Genomic_DNA"/>
</dbReference>
<protein>
    <submittedName>
        <fullName evidence="1">Uncharacterized protein</fullName>
    </submittedName>
</protein>
<proteinExistence type="predicted"/>
<accession>A0A6C0ACZ1</accession>